<dbReference type="AlphaFoldDB" id="A0A844GJ79"/>
<gene>
    <name evidence="1" type="ORF">GKZ57_08665</name>
</gene>
<comment type="caution">
    <text evidence="1">The sequence shown here is derived from an EMBL/GenBank/DDBJ whole genome shotgun (WGS) entry which is preliminary data.</text>
</comment>
<evidence type="ECO:0000313" key="1">
    <source>
        <dbReference type="EMBL" id="MTD61339.1"/>
    </source>
</evidence>
<dbReference type="Proteomes" id="UP000437824">
    <property type="component" value="Unassembled WGS sequence"/>
</dbReference>
<evidence type="ECO:0000313" key="2">
    <source>
        <dbReference type="Proteomes" id="UP000437824"/>
    </source>
</evidence>
<sequence>MSKQNDTYVKGHADFTNKYTSDSSIGNQSSHRYDDIINLPHHASASHPRMPLNDRAAQFAPFAALTGHSTAIRNTAEAVEEEMQLGKDVTLLEDPADPALWAVSDSNETDE</sequence>
<reference evidence="1 2" key="1">
    <citation type="submission" date="2019-11" db="EMBL/GenBank/DDBJ databases">
        <title>Draft genome sequence of Blautia luti DSM 14534T, isolated from human stool.</title>
        <authorList>
            <person name="Ortiz R."/>
            <person name="Melis-Arcos F."/>
            <person name="Covarrubias P."/>
            <person name="Cardenas J.P."/>
            <person name="Perez-Donoso J."/>
            <person name="Almonacid D."/>
        </authorList>
    </citation>
    <scope>NUCLEOTIDE SEQUENCE [LARGE SCALE GENOMIC DNA]</scope>
    <source>
        <strain evidence="1 2">DSM 14534</strain>
    </source>
</reference>
<organism evidence="1 2">
    <name type="scientific">Blautia luti DSM 14534 = JCM 17040</name>
    <dbReference type="NCBI Taxonomy" id="649762"/>
    <lineage>
        <taxon>Bacteria</taxon>
        <taxon>Bacillati</taxon>
        <taxon>Bacillota</taxon>
        <taxon>Clostridia</taxon>
        <taxon>Lachnospirales</taxon>
        <taxon>Lachnospiraceae</taxon>
        <taxon>Blautia</taxon>
    </lineage>
</organism>
<protein>
    <submittedName>
        <fullName evidence="1">Uncharacterized protein</fullName>
    </submittedName>
</protein>
<accession>A0A844GJ79</accession>
<proteinExistence type="predicted"/>
<name>A0A844GJ79_9FIRM</name>
<dbReference type="EMBL" id="WMBC01000006">
    <property type="protein sequence ID" value="MTD61339.1"/>
    <property type="molecule type" value="Genomic_DNA"/>
</dbReference>